<gene>
    <name evidence="1" type="ORF">AVEN_189521_1</name>
</gene>
<dbReference type="AlphaFoldDB" id="A0A4Y2NU86"/>
<dbReference type="Pfam" id="PF13604">
    <property type="entry name" value="AAA_30"/>
    <property type="match status" value="1"/>
</dbReference>
<dbReference type="InterPro" id="IPR027417">
    <property type="entry name" value="P-loop_NTPase"/>
</dbReference>
<dbReference type="PANTHER" id="PTHR47642">
    <property type="entry name" value="ATP-DEPENDENT DNA HELICASE"/>
    <property type="match status" value="1"/>
</dbReference>
<evidence type="ECO:0000313" key="1">
    <source>
        <dbReference type="EMBL" id="GBN43155.1"/>
    </source>
</evidence>
<comment type="caution">
    <text evidence="1">The sequence shown here is derived from an EMBL/GenBank/DDBJ whole genome shotgun (WGS) entry which is preliminary data.</text>
</comment>
<dbReference type="OrthoDB" id="6407976at2759"/>
<dbReference type="Gene3D" id="3.40.50.300">
    <property type="entry name" value="P-loop containing nucleotide triphosphate hydrolases"/>
    <property type="match status" value="1"/>
</dbReference>
<protein>
    <recommendedName>
        <fullName evidence="3">ATP-dependent DNA helicase</fullName>
    </recommendedName>
</protein>
<proteinExistence type="predicted"/>
<dbReference type="SUPFAM" id="SSF52540">
    <property type="entry name" value="P-loop containing nucleoside triphosphate hydrolases"/>
    <property type="match status" value="2"/>
</dbReference>
<name>A0A4Y2NU86_ARAVE</name>
<evidence type="ECO:0008006" key="3">
    <source>
        <dbReference type="Google" id="ProtNLM"/>
    </source>
</evidence>
<organism evidence="1 2">
    <name type="scientific">Araneus ventricosus</name>
    <name type="common">Orbweaver spider</name>
    <name type="synonym">Epeira ventricosa</name>
    <dbReference type="NCBI Taxonomy" id="182803"/>
    <lineage>
        <taxon>Eukaryota</taxon>
        <taxon>Metazoa</taxon>
        <taxon>Ecdysozoa</taxon>
        <taxon>Arthropoda</taxon>
        <taxon>Chelicerata</taxon>
        <taxon>Arachnida</taxon>
        <taxon>Araneae</taxon>
        <taxon>Araneomorphae</taxon>
        <taxon>Entelegynae</taxon>
        <taxon>Araneoidea</taxon>
        <taxon>Araneidae</taxon>
        <taxon>Araneus</taxon>
    </lineage>
</organism>
<dbReference type="InterPro" id="IPR051055">
    <property type="entry name" value="PIF1_helicase"/>
</dbReference>
<keyword evidence="2" id="KW-1185">Reference proteome</keyword>
<sequence length="396" mass="45988">METSKYFTSDETRFDKHVESLTPSQVNFVHLLKDWFCNRRNMLILISGGPGTGKTYTVIETLKSASYNAVVMAPTARIAEKIGGKTLHSTMKLAWGKGSELKKIESELESENDIKTCLEKSKSLLNCMNCTQFSNVVVMDEIGMVPFWMTYWIIKYFFNTNSRLLFIAMGDFRQLKPVKSQYNIFHVNFDDEFETHRIELQESKRFTLEYQKIIENLRKLMDENNENKLLQYVSEVYPVVENIDANILKDCNRVLAYNNKTVDLYNEYHMNQLLGTTYRFYKICNEKIDKSCKLDLKSGCEVVVTENIDFKNDDECYKIINGSVLRFEKYDNKKDVAICFNNYGKLIMVPRSPYSKMIPLVPNFAGTIHKFQGETLDMNGIVFNFNGCTDVNLIYT</sequence>
<accession>A0A4Y2NU86</accession>
<feature type="non-terminal residue" evidence="1">
    <location>
        <position position="396"/>
    </location>
</feature>
<dbReference type="EMBL" id="BGPR01211611">
    <property type="protein sequence ID" value="GBN43155.1"/>
    <property type="molecule type" value="Genomic_DNA"/>
</dbReference>
<reference evidence="1 2" key="1">
    <citation type="journal article" date="2019" name="Sci. Rep.">
        <title>Orb-weaving spider Araneus ventricosus genome elucidates the spidroin gene catalogue.</title>
        <authorList>
            <person name="Kono N."/>
            <person name="Nakamura H."/>
            <person name="Ohtoshi R."/>
            <person name="Moran D.A.P."/>
            <person name="Shinohara A."/>
            <person name="Yoshida Y."/>
            <person name="Fujiwara M."/>
            <person name="Mori M."/>
            <person name="Tomita M."/>
            <person name="Arakawa K."/>
        </authorList>
    </citation>
    <scope>NUCLEOTIDE SEQUENCE [LARGE SCALE GENOMIC DNA]</scope>
</reference>
<dbReference type="Proteomes" id="UP000499080">
    <property type="component" value="Unassembled WGS sequence"/>
</dbReference>
<evidence type="ECO:0000313" key="2">
    <source>
        <dbReference type="Proteomes" id="UP000499080"/>
    </source>
</evidence>